<dbReference type="OrthoDB" id="9805604at2"/>
<evidence type="ECO:0000313" key="1">
    <source>
        <dbReference type="EMBL" id="AWM41307.1"/>
    </source>
</evidence>
<dbReference type="KEGG" id="gog:C1280_32800"/>
<dbReference type="Gene3D" id="3.40.50.2000">
    <property type="entry name" value="Glycogen Phosphorylase B"/>
    <property type="match status" value="1"/>
</dbReference>
<proteinExistence type="predicted"/>
<evidence type="ECO:0000313" key="2">
    <source>
        <dbReference type="Proteomes" id="UP000245802"/>
    </source>
</evidence>
<dbReference type="RefSeq" id="WP_010037729.1">
    <property type="nucleotide sequence ID" value="NZ_CP025958.1"/>
</dbReference>
<sequence>MDATRGPILFRCDGTSARGWEPFYQCLSLAAALQRRRRGTHFLSYLDPLSLATVVNRGNNDWIPAEQPLGSDGDLAATIAQVRKMNAAAVVVAGDGYDADYLRELKKTGALVMAFDSSADMRFPADLVVNPLLHPGRKAFRMEPGCQLLVGHRYALCRGVFRRQRTIRATEPPMPFRALVAMGDDDAAGEALTRAQQLLQMPKVAKVTVTARTHHPRYDELLALADDSNGKMEVVTETKELMTRLVRAHFALTSGDVWSPELCVVGIPQLILSQTKQQAGTAKKLDEDGVATYLGAATNVTFEQLQEAVDLLHDDPMERKGMTRCARNTFDGRGPDRIVNGLEIMLHSPSRKRAASFAPTHGLKIAA</sequence>
<dbReference type="AlphaFoldDB" id="A0A2Z3HCL4"/>
<dbReference type="Gene3D" id="3.40.50.11190">
    <property type="match status" value="1"/>
</dbReference>
<organism evidence="1 2">
    <name type="scientific">Gemmata obscuriglobus</name>
    <dbReference type="NCBI Taxonomy" id="114"/>
    <lineage>
        <taxon>Bacteria</taxon>
        <taxon>Pseudomonadati</taxon>
        <taxon>Planctomycetota</taxon>
        <taxon>Planctomycetia</taxon>
        <taxon>Gemmatales</taxon>
        <taxon>Gemmataceae</taxon>
        <taxon>Gemmata</taxon>
    </lineage>
</organism>
<protein>
    <submittedName>
        <fullName evidence="1">Polysaccharide biosynthesis protein</fullName>
    </submittedName>
</protein>
<keyword evidence="2" id="KW-1185">Reference proteome</keyword>
<name>A0A2Z3HCL4_9BACT</name>
<accession>A0A2Z3HCL4</accession>
<gene>
    <name evidence="1" type="ORF">C1280_32800</name>
</gene>
<reference evidence="1 2" key="1">
    <citation type="submission" date="2018-01" db="EMBL/GenBank/DDBJ databases">
        <title>G. obscuriglobus.</title>
        <authorList>
            <person name="Franke J."/>
            <person name="Blomberg W."/>
            <person name="Selmecki A."/>
        </authorList>
    </citation>
    <scope>NUCLEOTIDE SEQUENCE [LARGE SCALE GENOMIC DNA]</scope>
    <source>
        <strain evidence="1 2">DSM 5831</strain>
    </source>
</reference>
<dbReference type="SUPFAM" id="SSF53756">
    <property type="entry name" value="UDP-Glycosyltransferase/glycogen phosphorylase"/>
    <property type="match status" value="1"/>
</dbReference>
<dbReference type="Proteomes" id="UP000245802">
    <property type="component" value="Chromosome"/>
</dbReference>
<dbReference type="EMBL" id="CP025958">
    <property type="protein sequence ID" value="AWM41307.1"/>
    <property type="molecule type" value="Genomic_DNA"/>
</dbReference>